<dbReference type="RefSeq" id="WP_147867384.1">
    <property type="nucleotide sequence ID" value="NZ_CP036264.1"/>
</dbReference>
<reference evidence="2 3" key="1">
    <citation type="submission" date="2019-02" db="EMBL/GenBank/DDBJ databases">
        <title>Planctomycetal bacteria perform biofilm scaping via a novel small molecule.</title>
        <authorList>
            <person name="Jeske O."/>
            <person name="Boedeker C."/>
            <person name="Wiegand S."/>
            <person name="Breitling P."/>
            <person name="Kallscheuer N."/>
            <person name="Jogler M."/>
            <person name="Rohde M."/>
            <person name="Petersen J."/>
            <person name="Medema M.H."/>
            <person name="Surup F."/>
            <person name="Jogler C."/>
        </authorList>
    </citation>
    <scope>NUCLEOTIDE SEQUENCE [LARGE SCALE GENOMIC DNA]</scope>
    <source>
        <strain evidence="2 3">Mal15</strain>
    </source>
</reference>
<evidence type="ECO:0000313" key="2">
    <source>
        <dbReference type="EMBL" id="QEF97742.1"/>
    </source>
</evidence>
<feature type="region of interest" description="Disordered" evidence="1">
    <location>
        <begin position="109"/>
        <end position="132"/>
    </location>
</feature>
<evidence type="ECO:0000313" key="3">
    <source>
        <dbReference type="Proteomes" id="UP000321353"/>
    </source>
</evidence>
<gene>
    <name evidence="2" type="ORF">Mal15_17860</name>
</gene>
<keyword evidence="3" id="KW-1185">Reference proteome</keyword>
<protein>
    <submittedName>
        <fullName evidence="2">Uncharacterized protein</fullName>
    </submittedName>
</protein>
<sequence>MADNQDNQKSIIETMNKAEEILASRPSSDQIGFSLDVTNHCSCLTEGPTDRVRLQYGSINNQPKACLYLEVTAEDGATLRCVAVRDGTIPDPVRNAIVGVLPGDLAITQSSPQREEQPSEQRQQKKSISTAEAVERVTEGALAYRREVERRRGTRKRRDRGRA</sequence>
<evidence type="ECO:0000256" key="1">
    <source>
        <dbReference type="SAM" id="MobiDB-lite"/>
    </source>
</evidence>
<feature type="compositionally biased region" description="Basic and acidic residues" evidence="1">
    <location>
        <begin position="113"/>
        <end position="123"/>
    </location>
</feature>
<dbReference type="EMBL" id="CP036264">
    <property type="protein sequence ID" value="QEF97742.1"/>
    <property type="molecule type" value="Genomic_DNA"/>
</dbReference>
<dbReference type="AlphaFoldDB" id="A0A5B9M982"/>
<proteinExistence type="predicted"/>
<accession>A0A5B9M982</accession>
<name>A0A5B9M982_9BACT</name>
<dbReference type="KEGG" id="smam:Mal15_17860"/>
<dbReference type="Proteomes" id="UP000321353">
    <property type="component" value="Chromosome"/>
</dbReference>
<organism evidence="2 3">
    <name type="scientific">Stieleria maiorica</name>
    <dbReference type="NCBI Taxonomy" id="2795974"/>
    <lineage>
        <taxon>Bacteria</taxon>
        <taxon>Pseudomonadati</taxon>
        <taxon>Planctomycetota</taxon>
        <taxon>Planctomycetia</taxon>
        <taxon>Pirellulales</taxon>
        <taxon>Pirellulaceae</taxon>
        <taxon>Stieleria</taxon>
    </lineage>
</organism>